<evidence type="ECO:0000259" key="3">
    <source>
        <dbReference type="Pfam" id="PF07859"/>
    </source>
</evidence>
<keyword evidence="2 4" id="KW-0378">Hydrolase</keyword>
<protein>
    <submittedName>
        <fullName evidence="4">Alpha/beta hydrolase</fullName>
    </submittedName>
</protein>
<dbReference type="Gene3D" id="3.40.50.1820">
    <property type="entry name" value="alpha/beta hydrolase"/>
    <property type="match status" value="1"/>
</dbReference>
<dbReference type="PROSITE" id="PS01173">
    <property type="entry name" value="LIPASE_GDXG_HIS"/>
    <property type="match status" value="1"/>
</dbReference>
<dbReference type="Pfam" id="PF07859">
    <property type="entry name" value="Abhydrolase_3"/>
    <property type="match status" value="1"/>
</dbReference>
<feature type="domain" description="Alpha/beta hydrolase fold-3" evidence="3">
    <location>
        <begin position="116"/>
        <end position="322"/>
    </location>
</feature>
<reference evidence="4 5" key="1">
    <citation type="submission" date="2019-06" db="EMBL/GenBank/DDBJ databases">
        <title>Enrichment of Autotrophic Halophilic Microorganisms from Red Sea Brine Pool Using Microbial Electrosynthesis System.</title>
        <authorList>
            <person name="Alqahtani M.F."/>
            <person name="Bajracharya S."/>
            <person name="Katuri K.P."/>
            <person name="Ali M."/>
            <person name="Saikaly P.E."/>
        </authorList>
    </citation>
    <scope>NUCLEOTIDE SEQUENCE [LARGE SCALE GENOMIC DNA]</scope>
    <source>
        <strain evidence="4">MES6</strain>
    </source>
</reference>
<dbReference type="GO" id="GO:0016787">
    <property type="term" value="F:hydrolase activity"/>
    <property type="evidence" value="ECO:0007669"/>
    <property type="project" value="UniProtKB-KW"/>
</dbReference>
<name>A0A7C9LPD1_9RHOB</name>
<dbReference type="PANTHER" id="PTHR48081:SF8">
    <property type="entry name" value="ALPHA_BETA HYDROLASE FOLD-3 DOMAIN-CONTAINING PROTEIN-RELATED"/>
    <property type="match status" value="1"/>
</dbReference>
<dbReference type="AlphaFoldDB" id="A0A7C9LPD1"/>
<proteinExistence type="inferred from homology"/>
<dbReference type="Proteomes" id="UP000483078">
    <property type="component" value="Unassembled WGS sequence"/>
</dbReference>
<dbReference type="SUPFAM" id="SSF53474">
    <property type="entry name" value="alpha/beta-Hydrolases"/>
    <property type="match status" value="1"/>
</dbReference>
<evidence type="ECO:0000256" key="1">
    <source>
        <dbReference type="ARBA" id="ARBA00010515"/>
    </source>
</evidence>
<dbReference type="InterPro" id="IPR013094">
    <property type="entry name" value="AB_hydrolase_3"/>
</dbReference>
<evidence type="ECO:0000313" key="4">
    <source>
        <dbReference type="EMBL" id="MTJ05342.1"/>
    </source>
</evidence>
<comment type="similarity">
    <text evidence="1">Belongs to the 'GDXG' lipolytic enzyme family.</text>
</comment>
<sequence length="347" mass="36999">MSVSKLKLLWALGKVFLPEGIVRAIYGGRLPVVDGRRIDPKAQAVTDLVAQLRDPNAPPTLEQSRAQIAQMAAKFERPCPAQVQKTEITLSGADGLRPARVYSPQGADPMAAQPTLLFLHGGGWVQGSLDTHDGMCGHLSQLSGVRVIALDYRLAPEHPFPAAPDDVLACYRALLDGAGGLQVRADQLAVGGDSAGGNLTACLMHDLGACGLPMPAAQVLIYPGTDGRLNTKSMHDLSDQPVLPAERIEWYLSLYLPEGQDRNDPRVSPVLSDHLFGQPRAIIVAGGHDPLWDDAQSHARALEQAGVAVDLVNYPGQVHAFVSLTRVVPQGNDALQKIAAWLKAALS</sequence>
<evidence type="ECO:0000256" key="2">
    <source>
        <dbReference type="ARBA" id="ARBA00022801"/>
    </source>
</evidence>
<dbReference type="InterPro" id="IPR029058">
    <property type="entry name" value="AB_hydrolase_fold"/>
</dbReference>
<evidence type="ECO:0000313" key="5">
    <source>
        <dbReference type="Proteomes" id="UP000483078"/>
    </source>
</evidence>
<dbReference type="PANTHER" id="PTHR48081">
    <property type="entry name" value="AB HYDROLASE SUPERFAMILY PROTEIN C4A8.06C"/>
    <property type="match status" value="1"/>
</dbReference>
<organism evidence="4 5">
    <name type="scientific">Sediminimonas qiaohouensis</name>
    <dbReference type="NCBI Taxonomy" id="552061"/>
    <lineage>
        <taxon>Bacteria</taxon>
        <taxon>Pseudomonadati</taxon>
        <taxon>Pseudomonadota</taxon>
        <taxon>Alphaproteobacteria</taxon>
        <taxon>Rhodobacterales</taxon>
        <taxon>Roseobacteraceae</taxon>
        <taxon>Sediminimonas</taxon>
    </lineage>
</organism>
<accession>A0A7C9LPD1</accession>
<comment type="caution">
    <text evidence="4">The sequence shown here is derived from an EMBL/GenBank/DDBJ whole genome shotgun (WGS) entry which is preliminary data.</text>
</comment>
<dbReference type="InterPro" id="IPR002168">
    <property type="entry name" value="Lipase_GDXG_HIS_AS"/>
</dbReference>
<dbReference type="InterPro" id="IPR050300">
    <property type="entry name" value="GDXG_lipolytic_enzyme"/>
</dbReference>
<gene>
    <name evidence="4" type="ORF">FH759_11710</name>
</gene>
<dbReference type="EMBL" id="VENJ01000018">
    <property type="protein sequence ID" value="MTJ05342.1"/>
    <property type="molecule type" value="Genomic_DNA"/>
</dbReference>